<feature type="chain" id="PRO_5008745677" evidence="1">
    <location>
        <begin position="32"/>
        <end position="494"/>
    </location>
</feature>
<dbReference type="InterPro" id="IPR029058">
    <property type="entry name" value="AB_hydrolase_fold"/>
</dbReference>
<dbReference type="InterPro" id="IPR000073">
    <property type="entry name" value="AB_hydrolase_1"/>
</dbReference>
<dbReference type="Gene3D" id="3.40.50.1820">
    <property type="entry name" value="alpha/beta hydrolase"/>
    <property type="match status" value="1"/>
</dbReference>
<organism evidence="3 4">
    <name type="scientific">Micromonospora rhizosphaerae</name>
    <dbReference type="NCBI Taxonomy" id="568872"/>
    <lineage>
        <taxon>Bacteria</taxon>
        <taxon>Bacillati</taxon>
        <taxon>Actinomycetota</taxon>
        <taxon>Actinomycetes</taxon>
        <taxon>Micromonosporales</taxon>
        <taxon>Micromonosporaceae</taxon>
        <taxon>Micromonospora</taxon>
    </lineage>
</organism>
<evidence type="ECO:0000313" key="3">
    <source>
        <dbReference type="EMBL" id="SCL27092.1"/>
    </source>
</evidence>
<dbReference type="SUPFAM" id="SSF53474">
    <property type="entry name" value="alpha/beta-Hydrolases"/>
    <property type="match status" value="1"/>
</dbReference>
<dbReference type="RefSeq" id="WP_141715059.1">
    <property type="nucleotide sequence ID" value="NZ_FMHV01000002.1"/>
</dbReference>
<dbReference type="AlphaFoldDB" id="A0A1C6SC89"/>
<evidence type="ECO:0000259" key="2">
    <source>
        <dbReference type="Pfam" id="PF12697"/>
    </source>
</evidence>
<proteinExistence type="predicted"/>
<accession>A0A1C6SC89</accession>
<dbReference type="Pfam" id="PF12697">
    <property type="entry name" value="Abhydrolase_6"/>
    <property type="match status" value="1"/>
</dbReference>
<feature type="signal peptide" evidence="1">
    <location>
        <begin position="1"/>
        <end position="31"/>
    </location>
</feature>
<dbReference type="Proteomes" id="UP000199413">
    <property type="component" value="Unassembled WGS sequence"/>
</dbReference>
<evidence type="ECO:0000256" key="1">
    <source>
        <dbReference type="SAM" id="SignalP"/>
    </source>
</evidence>
<keyword evidence="1" id="KW-0732">Signal</keyword>
<protein>
    <submittedName>
        <fullName evidence="3">Pimeloyl-ACP methyl ester carboxylesterase</fullName>
    </submittedName>
</protein>
<name>A0A1C6SC89_9ACTN</name>
<gene>
    <name evidence="3" type="ORF">GA0070624_3431</name>
</gene>
<dbReference type="EMBL" id="FMHV01000002">
    <property type="protein sequence ID" value="SCL27092.1"/>
    <property type="molecule type" value="Genomic_DNA"/>
</dbReference>
<dbReference type="OrthoDB" id="3321621at2"/>
<reference evidence="4" key="1">
    <citation type="submission" date="2016-06" db="EMBL/GenBank/DDBJ databases">
        <authorList>
            <person name="Varghese N."/>
            <person name="Submissions Spin"/>
        </authorList>
    </citation>
    <scope>NUCLEOTIDE SEQUENCE [LARGE SCALE GENOMIC DNA]</scope>
    <source>
        <strain evidence="4">DSM 45431</strain>
    </source>
</reference>
<evidence type="ECO:0000313" key="4">
    <source>
        <dbReference type="Proteomes" id="UP000199413"/>
    </source>
</evidence>
<dbReference type="GO" id="GO:0003824">
    <property type="term" value="F:catalytic activity"/>
    <property type="evidence" value="ECO:0007669"/>
    <property type="project" value="UniProtKB-ARBA"/>
</dbReference>
<dbReference type="STRING" id="568872.GA0070624_3431"/>
<feature type="domain" description="AB hydrolase-1" evidence="2">
    <location>
        <begin position="107"/>
        <end position="430"/>
    </location>
</feature>
<keyword evidence="4" id="KW-1185">Reference proteome</keyword>
<sequence>MSKAKRRLRGAAFTIAAVTAMTAAFPQPLSAAKPSSTAAVSGASAAAACDKAPTDVQVSDHFLPFTVPAGLMPDPQFDGLPAELQVHRVQPVYANGKCASVPNRAAVLIHGRTVYGPTVFDLRQPAPEGGELSVQKALARAGIDTFAPNLLGYGRSTRFAHGLDDPGNASLRAYTKDTCSFPEGCDRTHVPVFPLDQQGTRLLTNPLGGQRRAHSSNVRFARVDVFVRDIRQVIDDAIVRAQPSDGKVTLVGYSAGGQHVGRTLYANNPVLPGSDQYIAKVNRVVFAASLFGFSTEEPPEAGLATFPLHVFAGGGPGNLPADREAACTGRVVPGSREQVVAQIREEDPVGAQWGGTIPGQPTGLGRSPVFSSYGWNTDVARKMTTPTLVIHGLEDEVAPVVNADNIYGNLPASMTNKVLVKVACGSHTFVWEGCSGTRCTPTSGTPYGGKIGAPWAGPHSTLKAALIEWITSGTFNGFPSGQFTVNESGVASGP</sequence>